<organism evidence="1 2">
    <name type="scientific">Flavihumibacter fluminis</name>
    <dbReference type="NCBI Taxonomy" id="2909236"/>
    <lineage>
        <taxon>Bacteria</taxon>
        <taxon>Pseudomonadati</taxon>
        <taxon>Bacteroidota</taxon>
        <taxon>Chitinophagia</taxon>
        <taxon>Chitinophagales</taxon>
        <taxon>Chitinophagaceae</taxon>
        <taxon>Flavihumibacter</taxon>
    </lineage>
</organism>
<dbReference type="Proteomes" id="UP001200145">
    <property type="component" value="Unassembled WGS sequence"/>
</dbReference>
<evidence type="ECO:0000313" key="2">
    <source>
        <dbReference type="Proteomes" id="UP001200145"/>
    </source>
</evidence>
<gene>
    <name evidence="1" type="ORF">L0U88_14720</name>
</gene>
<dbReference type="RefSeq" id="WP_234866838.1">
    <property type="nucleotide sequence ID" value="NZ_JAKEVY010000003.1"/>
</dbReference>
<proteinExistence type="predicted"/>
<accession>A0ABS9BL26</accession>
<keyword evidence="2" id="KW-1185">Reference proteome</keyword>
<protein>
    <submittedName>
        <fullName evidence="1">Uncharacterized protein</fullName>
    </submittedName>
</protein>
<dbReference type="EMBL" id="JAKEVY010000003">
    <property type="protein sequence ID" value="MCF1715890.1"/>
    <property type="molecule type" value="Genomic_DNA"/>
</dbReference>
<name>A0ABS9BL26_9BACT</name>
<evidence type="ECO:0000313" key="1">
    <source>
        <dbReference type="EMBL" id="MCF1715890.1"/>
    </source>
</evidence>
<comment type="caution">
    <text evidence="1">The sequence shown here is derived from an EMBL/GenBank/DDBJ whole genome shotgun (WGS) entry which is preliminary data.</text>
</comment>
<sequence length="118" mass="13616">MKRKEIRKGTWKQVLTLWDTNWTSEKVEQALGIYEEDNNDPSTLTSTVSYSYNGVTTSVNVSSTVRTNDPIIRNFIINRNFYFGTGTTNQGWGFQSQWPIFDGNTNVMYTLPYEVINL</sequence>
<reference evidence="1 2" key="1">
    <citation type="submission" date="2022-01" db="EMBL/GenBank/DDBJ databases">
        <title>Flavihumibacter sp. nov., isolated from sediment of a river.</title>
        <authorList>
            <person name="Liu H."/>
        </authorList>
    </citation>
    <scope>NUCLEOTIDE SEQUENCE [LARGE SCALE GENOMIC DNA]</scope>
    <source>
        <strain evidence="1 2">RY-1</strain>
    </source>
</reference>